<evidence type="ECO:0000313" key="3">
    <source>
        <dbReference type="Proteomes" id="UP001597156"/>
    </source>
</evidence>
<feature type="transmembrane region" description="Helical" evidence="1">
    <location>
        <begin position="351"/>
        <end position="369"/>
    </location>
</feature>
<feature type="transmembrane region" description="Helical" evidence="1">
    <location>
        <begin position="555"/>
        <end position="575"/>
    </location>
</feature>
<evidence type="ECO:0000256" key="1">
    <source>
        <dbReference type="SAM" id="Phobius"/>
    </source>
</evidence>
<feature type="transmembrane region" description="Helical" evidence="1">
    <location>
        <begin position="196"/>
        <end position="225"/>
    </location>
</feature>
<feature type="transmembrane region" description="Helical" evidence="1">
    <location>
        <begin position="93"/>
        <end position="109"/>
    </location>
</feature>
<reference evidence="3" key="1">
    <citation type="journal article" date="2019" name="Int. J. Syst. Evol. Microbiol.">
        <title>The Global Catalogue of Microorganisms (GCM) 10K type strain sequencing project: providing services to taxonomists for standard genome sequencing and annotation.</title>
        <authorList>
            <consortium name="The Broad Institute Genomics Platform"/>
            <consortium name="The Broad Institute Genome Sequencing Center for Infectious Disease"/>
            <person name="Wu L."/>
            <person name="Ma J."/>
        </authorList>
    </citation>
    <scope>NUCLEOTIDE SEQUENCE [LARGE SCALE GENOMIC DNA]</scope>
    <source>
        <strain evidence="3">CCUG 71848</strain>
    </source>
</reference>
<organism evidence="2 3">
    <name type="scientific">Lentilactobacillus raoultii</name>
    <dbReference type="NCBI Taxonomy" id="1987503"/>
    <lineage>
        <taxon>Bacteria</taxon>
        <taxon>Bacillati</taxon>
        <taxon>Bacillota</taxon>
        <taxon>Bacilli</taxon>
        <taxon>Lactobacillales</taxon>
        <taxon>Lactobacillaceae</taxon>
        <taxon>Lentilactobacillus</taxon>
    </lineage>
</organism>
<keyword evidence="3" id="KW-1185">Reference proteome</keyword>
<evidence type="ECO:0000313" key="2">
    <source>
        <dbReference type="EMBL" id="MFD1125306.1"/>
    </source>
</evidence>
<evidence type="ECO:0008006" key="4">
    <source>
        <dbReference type="Google" id="ProtNLM"/>
    </source>
</evidence>
<feature type="transmembrane region" description="Helical" evidence="1">
    <location>
        <begin position="237"/>
        <end position="256"/>
    </location>
</feature>
<feature type="transmembrane region" description="Helical" evidence="1">
    <location>
        <begin position="290"/>
        <end position="312"/>
    </location>
</feature>
<protein>
    <recommendedName>
        <fullName evidence="4">Membrane protein 6-pyruvoyl-tetrahydropterin synthase-related domain-containing protein</fullName>
    </recommendedName>
</protein>
<sequence>MKENKASKMDIISKIGVTKIFFKKQWLIVGSFFIFSILDVIVFLRYGWLFGAQDLQFHLQRIEELYQNIQHLGFFPSIATFTFNQNGSAVMSMYPKLPLYLFVICRLIIRQPIFSYYFGIILSTFIGLIIAYFSCLSINHKKTTETYIFAISYMMAGLTVNYNFYMGDIGISFSLIFLPLAFAGLFHWLTSGKYKMLALGLSLICLSHVLNFIFIIITMTIITLINIKKLSRAKFVNLLKAISITIFVTSSFWLPALSFGASTSMVKPYDAHLQGISIPDYLIRSLTNNITYGITLFATLGLILGLICYRYLPTYLRQLLWLSIGYFLISSNLFPWKIFQHTSLHLIQFPWRILIFSQLFLIFIFSYLVGKLLACFPRKQIRQIIIMTLTVLAVTLSLNTQQRHLNFELKAPEISFPMNENYGFGYKDGVAWYKVTNKYEYQHLMTYTGTGDYLPQSSFRVFKRIADQFHSAALRPSNKLLPTTLNPGSNQTNISFNLSQDATEVELPFITYNHHYLVQLDNQKIPLNTSRHQLVLLKNIKAGNHTVRVQYQNTAMTVTTILMTVVGLIILLYPFRKSD</sequence>
<proteinExistence type="predicted"/>
<comment type="caution">
    <text evidence="2">The sequence shown here is derived from an EMBL/GenBank/DDBJ whole genome shotgun (WGS) entry which is preliminary data.</text>
</comment>
<dbReference type="Proteomes" id="UP001597156">
    <property type="component" value="Unassembled WGS sequence"/>
</dbReference>
<feature type="transmembrane region" description="Helical" evidence="1">
    <location>
        <begin position="171"/>
        <end position="190"/>
    </location>
</feature>
<dbReference type="RefSeq" id="WP_225419077.1">
    <property type="nucleotide sequence ID" value="NZ_JBHTLH010000019.1"/>
</dbReference>
<dbReference type="EMBL" id="JBHTLH010000019">
    <property type="protein sequence ID" value="MFD1125306.1"/>
    <property type="molecule type" value="Genomic_DNA"/>
</dbReference>
<feature type="transmembrane region" description="Helical" evidence="1">
    <location>
        <begin position="116"/>
        <end position="134"/>
    </location>
</feature>
<feature type="transmembrane region" description="Helical" evidence="1">
    <location>
        <begin position="319"/>
        <end position="339"/>
    </location>
</feature>
<gene>
    <name evidence="2" type="ORF">ACFQ22_08050</name>
</gene>
<feature type="transmembrane region" description="Helical" evidence="1">
    <location>
        <begin position="146"/>
        <end position="164"/>
    </location>
</feature>
<keyword evidence="1" id="KW-0472">Membrane</keyword>
<keyword evidence="1" id="KW-0812">Transmembrane</keyword>
<feature type="transmembrane region" description="Helical" evidence="1">
    <location>
        <begin position="26"/>
        <end position="48"/>
    </location>
</feature>
<keyword evidence="1" id="KW-1133">Transmembrane helix</keyword>
<name>A0ABW3PJA9_9LACO</name>
<accession>A0ABW3PJA9</accession>